<feature type="domain" description="Ionotropic glutamate receptor L-glutamate and glycine-binding" evidence="15">
    <location>
        <begin position="93"/>
        <end position="153"/>
    </location>
</feature>
<dbReference type="PANTHER" id="PTHR18966">
    <property type="entry name" value="IONOTROPIC GLUTAMATE RECEPTOR"/>
    <property type="match status" value="1"/>
</dbReference>
<feature type="signal peptide" evidence="13">
    <location>
        <begin position="1"/>
        <end position="20"/>
    </location>
</feature>
<dbReference type="Gene3D" id="3.40.190.10">
    <property type="entry name" value="Periplasmic binding protein-like II"/>
    <property type="match status" value="3"/>
</dbReference>
<evidence type="ECO:0000256" key="1">
    <source>
        <dbReference type="ARBA" id="ARBA00004141"/>
    </source>
</evidence>
<keyword evidence="3 12" id="KW-0812">Transmembrane</keyword>
<evidence type="ECO:0000256" key="3">
    <source>
        <dbReference type="ARBA" id="ARBA00022692"/>
    </source>
</evidence>
<keyword evidence="8" id="KW-0325">Glycoprotein</keyword>
<evidence type="ECO:0000256" key="2">
    <source>
        <dbReference type="ARBA" id="ARBA00022448"/>
    </source>
</evidence>
<feature type="compositionally biased region" description="Pro residues" evidence="11">
    <location>
        <begin position="290"/>
        <end position="303"/>
    </location>
</feature>
<keyword evidence="4 12" id="KW-1133">Transmembrane helix</keyword>
<dbReference type="SMART" id="SM00918">
    <property type="entry name" value="Lig_chan-Glu_bd"/>
    <property type="match status" value="1"/>
</dbReference>
<dbReference type="InterPro" id="IPR015683">
    <property type="entry name" value="Ionotropic_Glu_rcpt"/>
</dbReference>
<dbReference type="SMART" id="SM00079">
    <property type="entry name" value="PBPe"/>
    <property type="match status" value="1"/>
</dbReference>
<evidence type="ECO:0000256" key="5">
    <source>
        <dbReference type="ARBA" id="ARBA00023065"/>
    </source>
</evidence>
<keyword evidence="10" id="KW-0407">Ion channel</keyword>
<evidence type="ECO:0000256" key="6">
    <source>
        <dbReference type="ARBA" id="ARBA00023136"/>
    </source>
</evidence>
<dbReference type="Gene3D" id="1.10.287.70">
    <property type="match status" value="1"/>
</dbReference>
<dbReference type="InterPro" id="IPR019594">
    <property type="entry name" value="Glu/Gly-bd"/>
</dbReference>
<evidence type="ECO:0000259" key="15">
    <source>
        <dbReference type="SMART" id="SM00918"/>
    </source>
</evidence>
<accession>A0A6P4Z2K3</accession>
<feature type="region of interest" description="Disordered" evidence="11">
    <location>
        <begin position="574"/>
        <end position="593"/>
    </location>
</feature>
<keyword evidence="5" id="KW-0406">Ion transport</keyword>
<dbReference type="GeneID" id="109469685"/>
<keyword evidence="13" id="KW-0732">Signal</keyword>
<feature type="transmembrane region" description="Helical" evidence="12">
    <location>
        <begin position="197"/>
        <end position="226"/>
    </location>
</feature>
<dbReference type="AlphaFoldDB" id="A0A6P4Z2K3"/>
<feature type="domain" description="Ionotropic glutamate receptor C-terminal" evidence="14">
    <location>
        <begin position="83"/>
        <end position="518"/>
    </location>
</feature>
<keyword evidence="9" id="KW-1071">Ligand-gated ion channel</keyword>
<protein>
    <submittedName>
        <fullName evidence="17">Glutamate receptor 2-like isoform X1</fullName>
    </submittedName>
</protein>
<evidence type="ECO:0000256" key="8">
    <source>
        <dbReference type="ARBA" id="ARBA00023180"/>
    </source>
</evidence>
<comment type="subcellular location">
    <subcellularLocation>
        <location evidence="1">Membrane</location>
        <topology evidence="1">Multi-pass membrane protein</topology>
    </subcellularLocation>
</comment>
<gene>
    <name evidence="17" type="primary">LOC109469685</name>
</gene>
<evidence type="ECO:0000313" key="17">
    <source>
        <dbReference type="RefSeq" id="XP_019623801.1"/>
    </source>
</evidence>
<dbReference type="FunFam" id="1.10.287.70:FF:000143">
    <property type="entry name" value="Probable glutamate receptor"/>
    <property type="match status" value="1"/>
</dbReference>
<feature type="transmembrane region" description="Helical" evidence="12">
    <location>
        <begin position="353"/>
        <end position="375"/>
    </location>
</feature>
<dbReference type="Pfam" id="PF10613">
    <property type="entry name" value="Lig_chan-Glu_bd"/>
    <property type="match status" value="1"/>
</dbReference>
<feature type="transmembrane region" description="Helical" evidence="12">
    <location>
        <begin position="543"/>
        <end position="564"/>
    </location>
</feature>
<dbReference type="Pfam" id="PF00060">
    <property type="entry name" value="Lig_chan"/>
    <property type="match status" value="1"/>
</dbReference>
<evidence type="ECO:0000256" key="11">
    <source>
        <dbReference type="SAM" id="MobiDB-lite"/>
    </source>
</evidence>
<dbReference type="SUPFAM" id="SSF53850">
    <property type="entry name" value="Periplasmic binding protein-like II"/>
    <property type="match status" value="1"/>
</dbReference>
<dbReference type="FunFam" id="3.40.190.10:FF:000024">
    <property type="entry name" value="Glutamate receptor, ionotropic, delta 1"/>
    <property type="match status" value="1"/>
</dbReference>
<evidence type="ECO:0000256" key="10">
    <source>
        <dbReference type="ARBA" id="ARBA00023303"/>
    </source>
</evidence>
<evidence type="ECO:0000256" key="13">
    <source>
        <dbReference type="SAM" id="SignalP"/>
    </source>
</evidence>
<evidence type="ECO:0000256" key="9">
    <source>
        <dbReference type="ARBA" id="ARBA00023286"/>
    </source>
</evidence>
<feature type="region of interest" description="Disordered" evidence="11">
    <location>
        <begin position="286"/>
        <end position="312"/>
    </location>
</feature>
<dbReference type="GO" id="GO:0016020">
    <property type="term" value="C:membrane"/>
    <property type="evidence" value="ECO:0007669"/>
    <property type="project" value="UniProtKB-SubCell"/>
</dbReference>
<evidence type="ECO:0000256" key="12">
    <source>
        <dbReference type="SAM" id="Phobius"/>
    </source>
</evidence>
<reference evidence="17" key="1">
    <citation type="submission" date="2025-08" db="UniProtKB">
        <authorList>
            <consortium name="RefSeq"/>
        </authorList>
    </citation>
    <scope>IDENTIFICATION</scope>
    <source>
        <tissue evidence="17">Gonad</tissue>
    </source>
</reference>
<evidence type="ECO:0000313" key="16">
    <source>
        <dbReference type="Proteomes" id="UP000515135"/>
    </source>
</evidence>
<dbReference type="OrthoDB" id="5984008at2759"/>
<keyword evidence="16" id="KW-1185">Reference proteome</keyword>
<dbReference type="RefSeq" id="XP_019623801.1">
    <property type="nucleotide sequence ID" value="XM_019768242.1"/>
</dbReference>
<dbReference type="SUPFAM" id="SSF81324">
    <property type="entry name" value="Voltage-gated potassium channels"/>
    <property type="match status" value="1"/>
</dbReference>
<dbReference type="GO" id="GO:0015276">
    <property type="term" value="F:ligand-gated monoatomic ion channel activity"/>
    <property type="evidence" value="ECO:0007669"/>
    <property type="project" value="InterPro"/>
</dbReference>
<evidence type="ECO:0000256" key="7">
    <source>
        <dbReference type="ARBA" id="ARBA00023170"/>
    </source>
</evidence>
<organism evidence="16 17">
    <name type="scientific">Branchiostoma belcheri</name>
    <name type="common">Amphioxus</name>
    <dbReference type="NCBI Taxonomy" id="7741"/>
    <lineage>
        <taxon>Eukaryota</taxon>
        <taxon>Metazoa</taxon>
        <taxon>Chordata</taxon>
        <taxon>Cephalochordata</taxon>
        <taxon>Leptocardii</taxon>
        <taxon>Amphioxiformes</taxon>
        <taxon>Branchiostomatidae</taxon>
        <taxon>Branchiostoma</taxon>
    </lineage>
</organism>
<proteinExistence type="predicted"/>
<evidence type="ECO:0000256" key="4">
    <source>
        <dbReference type="ARBA" id="ARBA00022989"/>
    </source>
</evidence>
<feature type="chain" id="PRO_5027639898" evidence="13">
    <location>
        <begin position="21"/>
        <end position="639"/>
    </location>
</feature>
<dbReference type="Proteomes" id="UP000515135">
    <property type="component" value="Unplaced"/>
</dbReference>
<evidence type="ECO:0000259" key="14">
    <source>
        <dbReference type="SMART" id="SM00079"/>
    </source>
</evidence>
<keyword evidence="7" id="KW-0675">Receptor</keyword>
<keyword evidence="6 12" id="KW-0472">Membrane</keyword>
<dbReference type="KEGG" id="bbel:109469685"/>
<sequence>MGQLLYILFSTVCLQAVAMARPRVDLPPVFGNVSHTRQKTAGDRAEGLMGKIRGRTDRAAFPGANNTIHQPPALSPTWLRNKVVVIVIVEEPPFIIKRGEDGKEEFEGFCIDLITELAKEVDFEFHLYTVDDGKYGSQDADGNWNGLVKDLMEDKADLALAPLTISSDRERAIDFTKPFMEYGTGLLIKKPPSEGRYLFAFLMPFQIVVWICILVALVCVGFMLYVTSRIRYMLRVGEPFDNDRAFTLRNSIWFAYWSLVKRESVNGESKDGGQPRVVEMGMKDATQPVHPAPQGPPPSPPCRPGCGSSKEPRWDSDKAFTLSNSIWFTFSALVRKGGEPAPRSLPIRILAGFWWLFALIVVSTYTANLTAFLTVKRLSSPIASLEDLAKQTEIAYGLEKDVFLYNFFREQDGTGSVFERMWHSMSADPNNFASSLNEGIEKVRDGNYVFMDDEPILEYLVANDENCELMLVGKPFLYRGYGIATQRGGHLLDKLSVQILKMQESGRIGMLRDRWWPKEGCVSDHSPAAKDAVALGIDNVLGVFYVLLGGAGLSFITAAAEIIYHRCCRPKLPKEKQEEEPANRMPPTVSEETEEIRVTHEMLKFLRCIENGSLKIVARNNQDGFALQQPNCVLSDTKL</sequence>
<dbReference type="InterPro" id="IPR001320">
    <property type="entry name" value="Iontro_rcpt_C"/>
</dbReference>
<name>A0A6P4Z2K3_BRABE</name>
<keyword evidence="2" id="KW-0813">Transport</keyword>